<keyword evidence="3" id="KW-0238">DNA-binding</keyword>
<dbReference type="Proteomes" id="UP000321570">
    <property type="component" value="Unassembled WGS sequence"/>
</dbReference>
<dbReference type="GO" id="GO:0030154">
    <property type="term" value="P:cell differentiation"/>
    <property type="evidence" value="ECO:0007669"/>
    <property type="project" value="TreeGrafter"/>
</dbReference>
<protein>
    <recommendedName>
        <fullName evidence="7">MADS-box domain-containing protein</fullName>
    </recommendedName>
</protein>
<evidence type="ECO:0000256" key="3">
    <source>
        <dbReference type="ARBA" id="ARBA00023125"/>
    </source>
</evidence>
<feature type="compositionally biased region" description="Gly residues" evidence="6">
    <location>
        <begin position="204"/>
        <end position="217"/>
    </location>
</feature>
<feature type="region of interest" description="Disordered" evidence="6">
    <location>
        <begin position="285"/>
        <end position="314"/>
    </location>
</feature>
<dbReference type="PROSITE" id="PS00350">
    <property type="entry name" value="MADS_BOX_1"/>
    <property type="match status" value="1"/>
</dbReference>
<keyword evidence="5" id="KW-0539">Nucleus</keyword>
<comment type="subcellular location">
    <subcellularLocation>
        <location evidence="1">Nucleus</location>
    </subcellularLocation>
</comment>
<dbReference type="PANTHER" id="PTHR11945">
    <property type="entry name" value="MADS BOX PROTEIN"/>
    <property type="match status" value="1"/>
</dbReference>
<dbReference type="CDD" id="cd00265">
    <property type="entry name" value="MADS_MEF2_like"/>
    <property type="match status" value="1"/>
</dbReference>
<evidence type="ECO:0000256" key="5">
    <source>
        <dbReference type="ARBA" id="ARBA00023242"/>
    </source>
</evidence>
<feature type="compositionally biased region" description="Polar residues" evidence="6">
    <location>
        <begin position="153"/>
        <end position="162"/>
    </location>
</feature>
<dbReference type="GO" id="GO:0046983">
    <property type="term" value="F:protein dimerization activity"/>
    <property type="evidence" value="ECO:0007669"/>
    <property type="project" value="InterPro"/>
</dbReference>
<dbReference type="SMART" id="SM00432">
    <property type="entry name" value="MADS"/>
    <property type="match status" value="1"/>
</dbReference>
<dbReference type="Pfam" id="PF00319">
    <property type="entry name" value="SRF-TF"/>
    <property type="match status" value="1"/>
</dbReference>
<feature type="compositionally biased region" description="Acidic residues" evidence="6">
    <location>
        <begin position="172"/>
        <end position="183"/>
    </location>
</feature>
<dbReference type="Gene3D" id="3.40.1810.10">
    <property type="entry name" value="Transcription factor, MADS-box"/>
    <property type="match status" value="1"/>
</dbReference>
<keyword evidence="9" id="KW-1185">Reference proteome</keyword>
<dbReference type="PROSITE" id="PS50066">
    <property type="entry name" value="MADS_BOX_2"/>
    <property type="match status" value="1"/>
</dbReference>
<organism evidence="8 9">
    <name type="scientific">Hymenolepis diminuta</name>
    <name type="common">Rat tapeworm</name>
    <dbReference type="NCBI Taxonomy" id="6216"/>
    <lineage>
        <taxon>Eukaryota</taxon>
        <taxon>Metazoa</taxon>
        <taxon>Spiralia</taxon>
        <taxon>Lophotrochozoa</taxon>
        <taxon>Platyhelminthes</taxon>
        <taxon>Cestoda</taxon>
        <taxon>Eucestoda</taxon>
        <taxon>Cyclophyllidea</taxon>
        <taxon>Hymenolepididae</taxon>
        <taxon>Hymenolepis</taxon>
    </lineage>
</organism>
<feature type="region of interest" description="Disordered" evidence="6">
    <location>
        <begin position="677"/>
        <end position="699"/>
    </location>
</feature>
<feature type="region of interest" description="Disordered" evidence="6">
    <location>
        <begin position="139"/>
        <end position="263"/>
    </location>
</feature>
<accession>A0A564Z084</accession>
<feature type="region of interest" description="Disordered" evidence="6">
    <location>
        <begin position="541"/>
        <end position="636"/>
    </location>
</feature>
<sequence length="699" mass="74323">MGRKKIEIKRIDDERNRQVTFTKRKLGLMKKAYELSVLCDCEIALIIFNSAKRLFQYASSDINRVLLRYTDYTEPHESKNNKDIIEMLNKRDNKAYPMLMPTGLSDTSGSSPAAPPLDYPKTVANVFAYCSVPPGHGAEGLDGLLRPPPQIPRQGNGTSLGSTGDGRGGMGDDGDDADDDDDCLAPSQHPNDLPNDYSMVETTSGGGGGGQLSGFGQFGQQQDHSGGSYGSGSGSKTPVLLPTNQQQQQHHLRLSGLDGPPEVRFIMPQDDMGMGGDDLSDVVNCADKNQDSGQQNSGGGRDIDGMSEHPGTPQMVRNSVYSYYNAYQRPASTDGHFAATDFDPRSYLCVRSGLLKVPTAKHHPNSNTNSNLSIPFGGQETSRCASATRMYANNSFNNNNNNLHTRHASGSAAYLRSHAMLAPPTDGTNNGGGIGSYLSDSDLNSNIHHTGSVSSSPGLRTKSISPTTSSAVAQEQHDVLFAHSRPQHQMIPHLQAPNQQPQPTHPGLLFCQPITTTSSSSDFLPMNTSDAEMPLRLSRSPAMNYSASGGGGGGVDGQSTNSPWGGNQQQQRNTGSGSVLPPVLDDFSSSSPLYLSTMRGDNVGDGSGNNDPSSVQNCGGGATGSSFQSRSGGVQQRRCIPGTMSGLGASGFPPRTDLPLVDNFNNFVTVDSVNSITGSLNPNSNSPSLTVPQKRPRRH</sequence>
<evidence type="ECO:0000256" key="1">
    <source>
        <dbReference type="ARBA" id="ARBA00004123"/>
    </source>
</evidence>
<dbReference type="InterPro" id="IPR036879">
    <property type="entry name" value="TF_MADSbox_sf"/>
</dbReference>
<dbReference type="PRINTS" id="PR00404">
    <property type="entry name" value="MADSDOMAIN"/>
</dbReference>
<feature type="compositionally biased region" description="Polar residues" evidence="6">
    <location>
        <begin position="557"/>
        <end position="577"/>
    </location>
</feature>
<dbReference type="InterPro" id="IPR033896">
    <property type="entry name" value="MEF2-like_N"/>
</dbReference>
<dbReference type="GO" id="GO:0000978">
    <property type="term" value="F:RNA polymerase II cis-regulatory region sequence-specific DNA binding"/>
    <property type="evidence" value="ECO:0007669"/>
    <property type="project" value="TreeGrafter"/>
</dbReference>
<proteinExistence type="predicted"/>
<evidence type="ECO:0000256" key="6">
    <source>
        <dbReference type="SAM" id="MobiDB-lite"/>
    </source>
</evidence>
<dbReference type="PANTHER" id="PTHR11945:SF534">
    <property type="entry name" value="MYOCYTE-SPECIFIC ENHANCER FACTOR 2"/>
    <property type="match status" value="1"/>
</dbReference>
<keyword evidence="2" id="KW-0805">Transcription regulation</keyword>
<gene>
    <name evidence="8" type="ORF">WMSIL1_LOCUS11246</name>
</gene>
<dbReference type="GO" id="GO:0005634">
    <property type="term" value="C:nucleus"/>
    <property type="evidence" value="ECO:0007669"/>
    <property type="project" value="UniProtKB-SubCell"/>
</dbReference>
<dbReference type="SUPFAM" id="SSF55455">
    <property type="entry name" value="SRF-like"/>
    <property type="match status" value="1"/>
</dbReference>
<dbReference type="GO" id="GO:0000981">
    <property type="term" value="F:DNA-binding transcription factor activity, RNA polymerase II-specific"/>
    <property type="evidence" value="ECO:0007669"/>
    <property type="project" value="TreeGrafter"/>
</dbReference>
<dbReference type="InterPro" id="IPR002100">
    <property type="entry name" value="TF_MADSbox"/>
</dbReference>
<feature type="compositionally biased region" description="Low complexity" evidence="6">
    <location>
        <begin position="679"/>
        <end position="689"/>
    </location>
</feature>
<dbReference type="GO" id="GO:0045944">
    <property type="term" value="P:positive regulation of transcription by RNA polymerase II"/>
    <property type="evidence" value="ECO:0007669"/>
    <property type="project" value="InterPro"/>
</dbReference>
<dbReference type="EMBL" id="CABIJS010000532">
    <property type="protein sequence ID" value="VUZ52850.1"/>
    <property type="molecule type" value="Genomic_DNA"/>
</dbReference>
<dbReference type="AlphaFoldDB" id="A0A564Z084"/>
<evidence type="ECO:0000313" key="8">
    <source>
        <dbReference type="EMBL" id="VUZ52850.1"/>
    </source>
</evidence>
<keyword evidence="4" id="KW-0804">Transcription</keyword>
<feature type="domain" description="MADS-box" evidence="7">
    <location>
        <begin position="1"/>
        <end position="61"/>
    </location>
</feature>
<reference evidence="8 9" key="1">
    <citation type="submission" date="2019-07" db="EMBL/GenBank/DDBJ databases">
        <authorList>
            <person name="Jastrzebski P J."/>
            <person name="Paukszto L."/>
            <person name="Jastrzebski P J."/>
        </authorList>
    </citation>
    <scope>NUCLEOTIDE SEQUENCE [LARGE SCALE GENOMIC DNA]</scope>
    <source>
        <strain evidence="8 9">WMS-il1</strain>
    </source>
</reference>
<evidence type="ECO:0000256" key="2">
    <source>
        <dbReference type="ARBA" id="ARBA00023015"/>
    </source>
</evidence>
<name>A0A564Z084_HYMDI</name>
<feature type="compositionally biased region" description="Polar residues" evidence="6">
    <location>
        <begin position="624"/>
        <end position="634"/>
    </location>
</feature>
<dbReference type="GO" id="GO:0042826">
    <property type="term" value="F:histone deacetylase binding"/>
    <property type="evidence" value="ECO:0007669"/>
    <property type="project" value="TreeGrafter"/>
</dbReference>
<evidence type="ECO:0000259" key="7">
    <source>
        <dbReference type="PROSITE" id="PS50066"/>
    </source>
</evidence>
<evidence type="ECO:0000256" key="4">
    <source>
        <dbReference type="ARBA" id="ARBA00023163"/>
    </source>
</evidence>
<evidence type="ECO:0000313" key="9">
    <source>
        <dbReference type="Proteomes" id="UP000321570"/>
    </source>
</evidence>